<dbReference type="AlphaFoldDB" id="A0A292PRJ5"/>
<proteinExistence type="predicted"/>
<feature type="coiled-coil region" evidence="1">
    <location>
        <begin position="159"/>
        <end position="186"/>
    </location>
</feature>
<name>A0A292PRJ5_9PEZI</name>
<organism evidence="3 4">
    <name type="scientific">Tuber aestivum</name>
    <name type="common">summer truffle</name>
    <dbReference type="NCBI Taxonomy" id="59557"/>
    <lineage>
        <taxon>Eukaryota</taxon>
        <taxon>Fungi</taxon>
        <taxon>Dikarya</taxon>
        <taxon>Ascomycota</taxon>
        <taxon>Pezizomycotina</taxon>
        <taxon>Pezizomycetes</taxon>
        <taxon>Pezizales</taxon>
        <taxon>Tuberaceae</taxon>
        <taxon>Tuber</taxon>
    </lineage>
</organism>
<dbReference type="PANTHER" id="PTHR35186:SF4">
    <property type="entry name" value="PRION-INHIBITION AND PROPAGATION HELO DOMAIN-CONTAINING PROTEIN"/>
    <property type="match status" value="1"/>
</dbReference>
<sequence length="665" mass="73820">MPLEIAGVVLGALALAGPTYKLYKNCSQLILDIRNYEKGLIGCCHSIATQKGLYADTWTLTLSLVKVEKDLAAVMLEDENHPQWKDPDFLKLWTETIGSHFDAGVKVTQDTLKEIEEILSSVQQCQKSTKQGSFIKSSRSAVDRKIRKFGWGLKRKGDLQALINTLREQNQDLKHIYDQREALQRTPKPKFRELKSYRDPDLLLARLLAIREVSKTLYDSLAGVSTCFCHRVNLRLQFDVDGTPEPISDPKPGSPIVRTNGGLPAVIRSTKFRLIVTKEEGYDGPFSRPIEACSGTCMVITSELVPADSDTGGLRRPVTVVSQDDGLLQKCAQSADKVIQTSSRAVATKSDGGRVPNPEHGSEAGRLVTLEFSSQPAVPGGASAGRGGAAIATPLSKIPAESTAPGASIPPNSVAEIDSLCLLMQKLAPKSPTNHCLGLIKSCDTVRRHFIYCDQPSVLRTPYRKSLETILDEMALLQDDRLRISLTLSKSLLHLGSFSRSFFQERWRSRDIFFFFQALQTPLPTDTVGEPYVIPIFDKAPNSIEDEADGNDEAIASPARSEQLFSLALTLIEIGFGKRLWKIPSRATIPEKADFIAEYLKAMDILKTGLLERKMGLRFAQVVRRCLYCDFGIYEDDLSKKELQDIFYREVVANLERCLETHLRG</sequence>
<keyword evidence="4" id="KW-1185">Reference proteome</keyword>
<dbReference type="Proteomes" id="UP001412239">
    <property type="component" value="Unassembled WGS sequence"/>
</dbReference>
<keyword evidence="1" id="KW-0175">Coiled coil</keyword>
<evidence type="ECO:0000313" key="3">
    <source>
        <dbReference type="EMBL" id="CUS09744.1"/>
    </source>
</evidence>
<dbReference type="Pfam" id="PF24476">
    <property type="entry name" value="DUF7580"/>
    <property type="match status" value="1"/>
</dbReference>
<evidence type="ECO:0000313" key="4">
    <source>
        <dbReference type="Proteomes" id="UP001412239"/>
    </source>
</evidence>
<feature type="domain" description="DUF7580" evidence="2">
    <location>
        <begin position="478"/>
        <end position="659"/>
    </location>
</feature>
<evidence type="ECO:0000259" key="2">
    <source>
        <dbReference type="Pfam" id="PF24476"/>
    </source>
</evidence>
<dbReference type="PANTHER" id="PTHR35186">
    <property type="entry name" value="ANK_REP_REGION DOMAIN-CONTAINING PROTEIN"/>
    <property type="match status" value="1"/>
</dbReference>
<evidence type="ECO:0000256" key="1">
    <source>
        <dbReference type="SAM" id="Coils"/>
    </source>
</evidence>
<reference evidence="3" key="1">
    <citation type="submission" date="2015-10" db="EMBL/GenBank/DDBJ databases">
        <authorList>
            <person name="Regsiter A."/>
            <person name="william w."/>
        </authorList>
    </citation>
    <scope>NUCLEOTIDE SEQUENCE</scope>
    <source>
        <strain evidence="3">Montdore</strain>
    </source>
</reference>
<dbReference type="InterPro" id="IPR056002">
    <property type="entry name" value="DUF7580"/>
</dbReference>
<gene>
    <name evidence="3" type="ORF">GSTUAT00006174001</name>
</gene>
<dbReference type="EMBL" id="LN891071">
    <property type="protein sequence ID" value="CUS09744.1"/>
    <property type="molecule type" value="Genomic_DNA"/>
</dbReference>
<protein>
    <recommendedName>
        <fullName evidence="2">DUF7580 domain-containing protein</fullName>
    </recommendedName>
</protein>
<accession>A0A292PRJ5</accession>